<dbReference type="PANTHER" id="PTHR39332:SF7">
    <property type="entry name" value="SRPBCC FAMILY PROTEIN"/>
    <property type="match status" value="1"/>
</dbReference>
<evidence type="ECO:0000313" key="1">
    <source>
        <dbReference type="EMBL" id="XDQ81557.1"/>
    </source>
</evidence>
<reference evidence="1" key="1">
    <citation type="submission" date="2024-07" db="EMBL/GenBank/DDBJ databases">
        <authorList>
            <person name="Yu S.T."/>
        </authorList>
    </citation>
    <scope>NUCLEOTIDE SEQUENCE</scope>
    <source>
        <strain evidence="1">Y1</strain>
    </source>
</reference>
<gene>
    <name evidence="1" type="ORF">AB2U05_25340</name>
</gene>
<dbReference type="SUPFAM" id="SSF55961">
    <property type="entry name" value="Bet v1-like"/>
    <property type="match status" value="1"/>
</dbReference>
<sequence length="143" mass="15629">MAGTKVSTVVQAPAEEVWALIGEFHDLGGWHPDLPASRLGNDLAGNAIGTVRVFDLDGVELHENLLAYDAERRRYTYGLPEGTFELTRYRATLHVLPVTLLGASYVEWAATFDVEAEHREASTALVEGVFTAGLTALRERFAA</sequence>
<organism evidence="1">
    <name type="scientific">Streptomyces sp. Y1</name>
    <dbReference type="NCBI Taxonomy" id="3238634"/>
    <lineage>
        <taxon>Bacteria</taxon>
        <taxon>Bacillati</taxon>
        <taxon>Actinomycetota</taxon>
        <taxon>Actinomycetes</taxon>
        <taxon>Kitasatosporales</taxon>
        <taxon>Streptomycetaceae</taxon>
        <taxon>Streptomyces</taxon>
    </lineage>
</organism>
<dbReference type="EMBL" id="CP163445">
    <property type="protein sequence ID" value="XDQ81557.1"/>
    <property type="molecule type" value="Genomic_DNA"/>
</dbReference>
<dbReference type="Pfam" id="PF10604">
    <property type="entry name" value="Polyketide_cyc2"/>
    <property type="match status" value="1"/>
</dbReference>
<name>A0AB39TQS1_9ACTN</name>
<dbReference type="InterPro" id="IPR023393">
    <property type="entry name" value="START-like_dom_sf"/>
</dbReference>
<accession>A0AB39TQS1</accession>
<dbReference type="AlphaFoldDB" id="A0AB39TQS1"/>
<dbReference type="Gene3D" id="3.30.530.20">
    <property type="match status" value="1"/>
</dbReference>
<dbReference type="InterPro" id="IPR019587">
    <property type="entry name" value="Polyketide_cyclase/dehydratase"/>
</dbReference>
<dbReference type="RefSeq" id="WP_369184334.1">
    <property type="nucleotide sequence ID" value="NZ_CP163445.1"/>
</dbReference>
<proteinExistence type="predicted"/>
<dbReference type="PANTHER" id="PTHR39332">
    <property type="entry name" value="BLL4707 PROTEIN"/>
    <property type="match status" value="1"/>
</dbReference>
<protein>
    <submittedName>
        <fullName evidence="1">SRPBCC family protein</fullName>
    </submittedName>
</protein>
<dbReference type="CDD" id="cd07821">
    <property type="entry name" value="PYR_PYL_RCAR_like"/>
    <property type="match status" value="1"/>
</dbReference>